<reference evidence="2 3" key="1">
    <citation type="journal article" date="2016" name="Nat. Commun.">
        <title>Thousands of microbial genomes shed light on interconnected biogeochemical processes in an aquifer system.</title>
        <authorList>
            <person name="Anantharaman K."/>
            <person name="Brown C.T."/>
            <person name="Hug L.A."/>
            <person name="Sharon I."/>
            <person name="Castelle C.J."/>
            <person name="Probst A.J."/>
            <person name="Thomas B.C."/>
            <person name="Singh A."/>
            <person name="Wilkins M.J."/>
            <person name="Karaoz U."/>
            <person name="Brodie E.L."/>
            <person name="Williams K.H."/>
            <person name="Hubbard S.S."/>
            <person name="Banfield J.F."/>
        </authorList>
    </citation>
    <scope>NUCLEOTIDE SEQUENCE [LARGE SCALE GENOMIC DNA]</scope>
</reference>
<comment type="caution">
    <text evidence="2">The sequence shown here is derived from an EMBL/GenBank/DDBJ whole genome shotgun (WGS) entry which is preliminary data.</text>
</comment>
<sequence>MNLTLSKNFIIGICLTLLVGAGCKQSWGLDASHEVTSDSAPTLVDVQPTTTAGANNTTTTRPAATGAAVSSSSKTATKPTVLATKVSVTTSVAVKTESVQPKKLLSAEDDSLVQYLLKEFYYMPKVTIEGYGLGTDSINKVTPDVSGNGYYVGTFHMYNMSPSDSYLTSFSFADTGQKQIIPNTEIIYYLYGKRGASYSLPRLLIATNVGAPVFKNFAPFFFESPVTESRSEIFLSVVAKRRVVKNPSVPAEQVIIDDSKEQYHILLNSYNDAVFMIKEKDLQIFKDPTTGQTPAEQYFSMSQGRRADMSPGVYNVSDN</sequence>
<accession>A0A1F6M9M0</accession>
<protein>
    <recommendedName>
        <fullName evidence="4">Lipoprotein</fullName>
    </recommendedName>
</protein>
<gene>
    <name evidence="2" type="ORF">A3D53_03610</name>
</gene>
<evidence type="ECO:0008006" key="4">
    <source>
        <dbReference type="Google" id="ProtNLM"/>
    </source>
</evidence>
<dbReference type="EMBL" id="MFQA01000046">
    <property type="protein sequence ID" value="OGH68352.1"/>
    <property type="molecule type" value="Genomic_DNA"/>
</dbReference>
<name>A0A1F6M9M0_9BACT</name>
<evidence type="ECO:0000313" key="3">
    <source>
        <dbReference type="Proteomes" id="UP000176413"/>
    </source>
</evidence>
<evidence type="ECO:0000313" key="2">
    <source>
        <dbReference type="EMBL" id="OGH68352.1"/>
    </source>
</evidence>
<feature type="region of interest" description="Disordered" evidence="1">
    <location>
        <begin position="47"/>
        <end position="71"/>
    </location>
</feature>
<evidence type="ECO:0000256" key="1">
    <source>
        <dbReference type="SAM" id="MobiDB-lite"/>
    </source>
</evidence>
<proteinExistence type="predicted"/>
<organism evidence="2 3">
    <name type="scientific">Candidatus Magasanikbacteria bacterium RIFCSPHIGHO2_02_FULL_45_10</name>
    <dbReference type="NCBI Taxonomy" id="1798679"/>
    <lineage>
        <taxon>Bacteria</taxon>
        <taxon>Candidatus Magasanikiibacteriota</taxon>
    </lineage>
</organism>
<feature type="compositionally biased region" description="Low complexity" evidence="1">
    <location>
        <begin position="48"/>
        <end position="71"/>
    </location>
</feature>
<dbReference type="AlphaFoldDB" id="A0A1F6M9M0"/>
<dbReference type="Proteomes" id="UP000176413">
    <property type="component" value="Unassembled WGS sequence"/>
</dbReference>
<dbReference type="PROSITE" id="PS51257">
    <property type="entry name" value="PROKAR_LIPOPROTEIN"/>
    <property type="match status" value="1"/>
</dbReference>